<comment type="caution">
    <text evidence="2">The sequence shown here is derived from an EMBL/GenBank/DDBJ whole genome shotgun (WGS) entry which is preliminary data.</text>
</comment>
<dbReference type="AlphaFoldDB" id="A0A426ZZM1"/>
<name>A0A426ZZM1_ENSVE</name>
<sequence>MLWETLGSLLRTKRLRESKGQSKCFFLQRHNAMTFRHYEMLLLLLHDPRAPPPSQRAHHVDRCPRKHGKAHYATRCISFRETRSDKTFELNGSFALLLLSLRAREVNDSGSPRSTQNTLSNVASCYALGAQQVAGFAPAPPMAAPLGVDGGVETARRFRGRQAGTPDSGHGLSGDATPSPPVETNKTKDRNQEREHVNNDRGTKERTVGVRGDVEHAQGWHPPPSRVTTTGTGAHPETTTAGRYGHPASPVPSPSHFLLLYASSPDARMVFASLLGGLSHLAFSPLALRTWGLSRPI</sequence>
<feature type="compositionally biased region" description="Basic and acidic residues" evidence="1">
    <location>
        <begin position="185"/>
        <end position="218"/>
    </location>
</feature>
<protein>
    <submittedName>
        <fullName evidence="2">Uncharacterized protein</fullName>
    </submittedName>
</protein>
<accession>A0A426ZZM1</accession>
<proteinExistence type="predicted"/>
<feature type="region of interest" description="Disordered" evidence="1">
    <location>
        <begin position="161"/>
        <end position="248"/>
    </location>
</feature>
<evidence type="ECO:0000256" key="1">
    <source>
        <dbReference type="SAM" id="MobiDB-lite"/>
    </source>
</evidence>
<gene>
    <name evidence="2" type="ORF">B296_00018076</name>
</gene>
<feature type="compositionally biased region" description="Low complexity" evidence="1">
    <location>
        <begin position="228"/>
        <end position="242"/>
    </location>
</feature>
<reference evidence="2 3" key="1">
    <citation type="journal article" date="2014" name="Agronomy (Basel)">
        <title>A Draft Genome Sequence for Ensete ventricosum, the Drought-Tolerant Tree Against Hunger.</title>
        <authorList>
            <person name="Harrison J."/>
            <person name="Moore K.A."/>
            <person name="Paszkiewicz K."/>
            <person name="Jones T."/>
            <person name="Grant M."/>
            <person name="Ambacheew D."/>
            <person name="Muzemil S."/>
            <person name="Studholme D.J."/>
        </authorList>
    </citation>
    <scope>NUCLEOTIDE SEQUENCE [LARGE SCALE GENOMIC DNA]</scope>
</reference>
<dbReference type="Proteomes" id="UP000287651">
    <property type="component" value="Unassembled WGS sequence"/>
</dbReference>
<evidence type="ECO:0000313" key="2">
    <source>
        <dbReference type="EMBL" id="RRT69420.1"/>
    </source>
</evidence>
<feature type="non-terminal residue" evidence="2">
    <location>
        <position position="297"/>
    </location>
</feature>
<evidence type="ECO:0000313" key="3">
    <source>
        <dbReference type="Proteomes" id="UP000287651"/>
    </source>
</evidence>
<dbReference type="EMBL" id="AMZH03004348">
    <property type="protein sequence ID" value="RRT69420.1"/>
    <property type="molecule type" value="Genomic_DNA"/>
</dbReference>
<organism evidence="2 3">
    <name type="scientific">Ensete ventricosum</name>
    <name type="common">Abyssinian banana</name>
    <name type="synonym">Musa ensete</name>
    <dbReference type="NCBI Taxonomy" id="4639"/>
    <lineage>
        <taxon>Eukaryota</taxon>
        <taxon>Viridiplantae</taxon>
        <taxon>Streptophyta</taxon>
        <taxon>Embryophyta</taxon>
        <taxon>Tracheophyta</taxon>
        <taxon>Spermatophyta</taxon>
        <taxon>Magnoliopsida</taxon>
        <taxon>Liliopsida</taxon>
        <taxon>Zingiberales</taxon>
        <taxon>Musaceae</taxon>
        <taxon>Ensete</taxon>
    </lineage>
</organism>